<dbReference type="RefSeq" id="XP_003647742.1">
    <property type="nucleotide sequence ID" value="XM_003647694.1"/>
</dbReference>
<dbReference type="SUPFAM" id="SSF50978">
    <property type="entry name" value="WD40 repeat-like"/>
    <property type="match status" value="1"/>
</dbReference>
<dbReference type="GO" id="GO:0034727">
    <property type="term" value="P:piecemeal microautophagy of the nucleus"/>
    <property type="evidence" value="ECO:0007669"/>
    <property type="project" value="EnsemblFungi"/>
</dbReference>
<keyword evidence="5" id="KW-1185">Reference proteome</keyword>
<dbReference type="GO" id="GO:0000329">
    <property type="term" value="C:fungal-type vacuole membrane"/>
    <property type="evidence" value="ECO:0007669"/>
    <property type="project" value="EnsemblFungi"/>
</dbReference>
<evidence type="ECO:0000256" key="2">
    <source>
        <dbReference type="ARBA" id="ARBA00022737"/>
    </source>
</evidence>
<evidence type="ECO:0000313" key="4">
    <source>
        <dbReference type="EMBL" id="AET40925.1"/>
    </source>
</evidence>
<dbReference type="STRING" id="931890.G8JVR0"/>
<dbReference type="KEGG" id="erc:Ecym_7072"/>
<dbReference type="FunCoup" id="G8JVR0">
    <property type="interactions" value="17"/>
</dbReference>
<dbReference type="InterPro" id="IPR001680">
    <property type="entry name" value="WD40_rpt"/>
</dbReference>
<proteinExistence type="inferred from homology"/>
<keyword evidence="2" id="KW-0677">Repeat</keyword>
<comment type="similarity">
    <text evidence="3">Belongs to the WD repeat PROPPIN family.</text>
</comment>
<dbReference type="PANTHER" id="PTHR11227">
    <property type="entry name" value="WD-REPEAT PROTEIN INTERACTING WITH PHOSPHOINOSIDES WIPI -RELATED"/>
    <property type="match status" value="1"/>
</dbReference>
<dbReference type="GO" id="GO:0034497">
    <property type="term" value="P:protein localization to phagophore assembly site"/>
    <property type="evidence" value="ECO:0007669"/>
    <property type="project" value="EnsemblFungi"/>
</dbReference>
<gene>
    <name evidence="4" type="ordered locus">Ecym_7072</name>
</gene>
<dbReference type="InterPro" id="IPR036322">
    <property type="entry name" value="WD40_repeat_dom_sf"/>
</dbReference>
<dbReference type="GO" id="GO:0070273">
    <property type="term" value="F:phosphatidylinositol-4-phosphate binding"/>
    <property type="evidence" value="ECO:0007669"/>
    <property type="project" value="EnsemblFungi"/>
</dbReference>
<organism evidence="4 5">
    <name type="scientific">Eremothecium cymbalariae (strain CBS 270.75 / DBVPG 7215 / KCTC 17166 / NRRL Y-17582)</name>
    <name type="common">Yeast</name>
    <dbReference type="NCBI Taxonomy" id="931890"/>
    <lineage>
        <taxon>Eukaryota</taxon>
        <taxon>Fungi</taxon>
        <taxon>Dikarya</taxon>
        <taxon>Ascomycota</taxon>
        <taxon>Saccharomycotina</taxon>
        <taxon>Saccharomycetes</taxon>
        <taxon>Saccharomycetales</taxon>
        <taxon>Saccharomycetaceae</taxon>
        <taxon>Eremothecium</taxon>
    </lineage>
</organism>
<dbReference type="GO" id="GO:0032258">
    <property type="term" value="P:cytoplasm to vacuole targeting by the Cvt pathway"/>
    <property type="evidence" value="ECO:0007669"/>
    <property type="project" value="EnsemblFungi"/>
</dbReference>
<dbReference type="InterPro" id="IPR015943">
    <property type="entry name" value="WD40/YVTN_repeat-like_dom_sf"/>
</dbReference>
<dbReference type="Proteomes" id="UP000006790">
    <property type="component" value="Chromosome 7"/>
</dbReference>
<dbReference type="Gene3D" id="2.130.10.10">
    <property type="entry name" value="YVTN repeat-like/Quinoprotein amine dehydrogenase"/>
    <property type="match status" value="1"/>
</dbReference>
<dbReference type="OMA" id="MNRKRMC"/>
<dbReference type="GO" id="GO:0016050">
    <property type="term" value="P:vesicle organization"/>
    <property type="evidence" value="ECO:0007669"/>
    <property type="project" value="EnsemblFungi"/>
</dbReference>
<dbReference type="EMBL" id="CP002503">
    <property type="protein sequence ID" value="AET40925.1"/>
    <property type="molecule type" value="Genomic_DNA"/>
</dbReference>
<protein>
    <recommendedName>
        <fullName evidence="6">Autophagy-related protein 21</fullName>
    </recommendedName>
</protein>
<keyword evidence="1" id="KW-0853">WD repeat</keyword>
<dbReference type="OrthoDB" id="1667587at2759"/>
<reference evidence="5" key="1">
    <citation type="journal article" date="2012" name="G3 (Bethesda)">
        <title>Pichia sorbitophila, an interspecies yeast hybrid reveals early steps of genome resolution following polyploidization.</title>
        <authorList>
            <person name="Leh Louis V."/>
            <person name="Despons L."/>
            <person name="Friedrich A."/>
            <person name="Martin T."/>
            <person name="Durrens P."/>
            <person name="Casaregola S."/>
            <person name="Neuveglise C."/>
            <person name="Fairhead C."/>
            <person name="Marck C."/>
            <person name="Cruz J.A."/>
            <person name="Straub M.L."/>
            <person name="Kugler V."/>
            <person name="Sacerdot C."/>
            <person name="Uzunov Z."/>
            <person name="Thierry A."/>
            <person name="Weiss S."/>
            <person name="Bleykasten C."/>
            <person name="De Montigny J."/>
            <person name="Jacques N."/>
            <person name="Jung P."/>
            <person name="Lemaire M."/>
            <person name="Mallet S."/>
            <person name="Morel G."/>
            <person name="Richard G.F."/>
            <person name="Sarkar A."/>
            <person name="Savel G."/>
            <person name="Schacherer J."/>
            <person name="Seret M.L."/>
            <person name="Talla E."/>
            <person name="Samson G."/>
            <person name="Jubin C."/>
            <person name="Poulain J."/>
            <person name="Vacherie B."/>
            <person name="Barbe V."/>
            <person name="Pelletier E."/>
            <person name="Sherman D.J."/>
            <person name="Westhof E."/>
            <person name="Weissenbach J."/>
            <person name="Baret P.V."/>
            <person name="Wincker P."/>
            <person name="Gaillardin C."/>
            <person name="Dujon B."/>
            <person name="Souciet J.L."/>
        </authorList>
    </citation>
    <scope>NUCLEOTIDE SEQUENCE [LARGE SCALE GENOMIC DNA]</scope>
    <source>
        <strain evidence="5">CBS 270.75 / DBVPG 7215 / KCTC 17166 / NRRL Y-17582</strain>
    </source>
</reference>
<dbReference type="GO" id="GO:0000407">
    <property type="term" value="C:phagophore assembly site"/>
    <property type="evidence" value="ECO:0007669"/>
    <property type="project" value="EnsemblFungi"/>
</dbReference>
<dbReference type="GeneID" id="11472435"/>
<dbReference type="GO" id="GO:0032266">
    <property type="term" value="F:phosphatidylinositol-3-phosphate binding"/>
    <property type="evidence" value="ECO:0007669"/>
    <property type="project" value="EnsemblFungi"/>
</dbReference>
<dbReference type="GO" id="GO:0000422">
    <property type="term" value="P:autophagy of mitochondrion"/>
    <property type="evidence" value="ECO:0007669"/>
    <property type="project" value="EnsemblFungi"/>
</dbReference>
<dbReference type="InterPro" id="IPR048720">
    <property type="entry name" value="PROPPIN"/>
</dbReference>
<dbReference type="Pfam" id="PF21032">
    <property type="entry name" value="PROPPIN"/>
    <property type="match status" value="1"/>
</dbReference>
<dbReference type="GO" id="GO:0005768">
    <property type="term" value="C:endosome"/>
    <property type="evidence" value="ECO:0007669"/>
    <property type="project" value="EnsemblFungi"/>
</dbReference>
<evidence type="ECO:0008006" key="6">
    <source>
        <dbReference type="Google" id="ProtNLM"/>
    </source>
</evidence>
<evidence type="ECO:0000256" key="3">
    <source>
        <dbReference type="ARBA" id="ARBA00025740"/>
    </source>
</evidence>
<dbReference type="InParanoid" id="G8JVR0"/>
<dbReference type="GO" id="GO:0080025">
    <property type="term" value="F:phosphatidylinositol-3,5-bisphosphate binding"/>
    <property type="evidence" value="ECO:0007669"/>
    <property type="project" value="EnsemblFungi"/>
</dbReference>
<accession>G8JVR0</accession>
<sequence>MKVLRFNQDASCFSAVSGPHSMTIYNCDPFGKCFELENGNGNSSSCGIGVSSRTQEYQCTNFITEMLFATSLIAVVNKDQGIQKAKKLRIVNTKRKTTICELTFPHEVVDVVMNRKRMCVLLSSDQIFIYDISCMKLLQTINILEEKLKLSAVEQSNNSGIQSNCRVSVQTNMVKIALSSDDKSILCYTAYCKSNKQSFMLNDLVVYDGLNVMPLNHLTTVHKGNIACLCISDDGRMVATASEKGTIIRLFNTVSGTPLTTPNGLLYEFRRGTRPCSIYEMKIDPTNKYLACVCHTDTIHIFDLEKYGQHDKSSNEHTHTSLLDGKFSRETTLQFASFLSKKVISKIPNQNMERDLAHVKINESVKHCIGFPDEFPGRIYVANNSGEFQVWNIPQHGGECILVKTSRF</sequence>
<dbReference type="eggNOG" id="KOG2110">
    <property type="taxonomic scope" value="Eukaryota"/>
</dbReference>
<dbReference type="HOGENOM" id="CLU_025895_5_2_1"/>
<evidence type="ECO:0000256" key="1">
    <source>
        <dbReference type="ARBA" id="ARBA00022574"/>
    </source>
</evidence>
<dbReference type="SMART" id="SM00320">
    <property type="entry name" value="WD40"/>
    <property type="match status" value="2"/>
</dbReference>
<evidence type="ECO:0000313" key="5">
    <source>
        <dbReference type="Proteomes" id="UP000006790"/>
    </source>
</evidence>
<dbReference type="GO" id="GO:0005829">
    <property type="term" value="C:cytosol"/>
    <property type="evidence" value="ECO:0007669"/>
    <property type="project" value="EnsemblFungi"/>
</dbReference>
<name>G8JVR0_ERECY</name>
<dbReference type="AlphaFoldDB" id="G8JVR0"/>